<keyword evidence="4" id="KW-0408">Iron</keyword>
<keyword evidence="1" id="KW-0349">Heme</keyword>
<proteinExistence type="predicted"/>
<gene>
    <name evidence="7" type="primary">nos1</name>
    <name evidence="7" type="ORF">AHOG_18745</name>
</gene>
<dbReference type="OrthoDB" id="3398374at2"/>
<reference evidence="7 8" key="1">
    <citation type="submission" date="2017-07" db="EMBL/GenBank/DDBJ databases">
        <title>Complete genome sequence of Actinoalloteichus hoggarensis DSM 45943, type strain of Actinoalloteichus hoggarensis.</title>
        <authorList>
            <person name="Ruckert C."/>
            <person name="Nouioui I."/>
            <person name="Willmese J."/>
            <person name="van Wezel G."/>
            <person name="Klenk H.-P."/>
            <person name="Kalinowski J."/>
            <person name="Zotchev S.B."/>
        </authorList>
    </citation>
    <scope>NUCLEOTIDE SEQUENCE [LARGE SCALE GENOMIC DNA]</scope>
    <source>
        <strain evidence="7 8">DSM 45943</strain>
    </source>
</reference>
<evidence type="ECO:0000313" key="7">
    <source>
        <dbReference type="EMBL" id="ASO21374.1"/>
    </source>
</evidence>
<dbReference type="InterPro" id="IPR044944">
    <property type="entry name" value="NOS_dom_3"/>
</dbReference>
<accession>A0A221W6K8</accession>
<evidence type="ECO:0000256" key="4">
    <source>
        <dbReference type="ARBA" id="ARBA00023004"/>
    </source>
</evidence>
<dbReference type="GO" id="GO:0006809">
    <property type="term" value="P:nitric oxide biosynthetic process"/>
    <property type="evidence" value="ECO:0007669"/>
    <property type="project" value="InterPro"/>
</dbReference>
<dbReference type="EC" id="1.14.14.47" evidence="7"/>
<dbReference type="CDD" id="cd00575">
    <property type="entry name" value="NOS_oxygenase"/>
    <property type="match status" value="1"/>
</dbReference>
<dbReference type="InterPro" id="IPR044943">
    <property type="entry name" value="NOS_dom_1"/>
</dbReference>
<dbReference type="InterPro" id="IPR044940">
    <property type="entry name" value="NOS_dom_2"/>
</dbReference>
<dbReference type="Gene3D" id="3.90.340.10">
    <property type="entry name" value="Nitric Oxide Synthase, Chain A, domain 1"/>
    <property type="match status" value="1"/>
</dbReference>
<dbReference type="InterPro" id="IPR050607">
    <property type="entry name" value="NOS"/>
</dbReference>
<evidence type="ECO:0000256" key="5">
    <source>
        <dbReference type="SAM" id="MobiDB-lite"/>
    </source>
</evidence>
<dbReference type="AlphaFoldDB" id="A0A221W6K8"/>
<dbReference type="GO" id="GO:0004517">
    <property type="term" value="F:nitric-oxide synthase activity"/>
    <property type="evidence" value="ECO:0007669"/>
    <property type="project" value="InterPro"/>
</dbReference>
<dbReference type="InterPro" id="IPR036119">
    <property type="entry name" value="NOS_N_sf"/>
</dbReference>
<keyword evidence="8" id="KW-1185">Reference proteome</keyword>
<evidence type="ECO:0000259" key="6">
    <source>
        <dbReference type="PROSITE" id="PS60001"/>
    </source>
</evidence>
<evidence type="ECO:0000256" key="2">
    <source>
        <dbReference type="ARBA" id="ARBA00022723"/>
    </source>
</evidence>
<name>A0A221W6K8_9PSEU</name>
<dbReference type="Gene3D" id="3.90.440.10">
    <property type="entry name" value="Nitric Oxide Synthase,Heme Domain,Chain A domain 2"/>
    <property type="match status" value="1"/>
</dbReference>
<dbReference type="Gene3D" id="3.90.1230.10">
    <property type="entry name" value="Nitric Oxide Synthase, Chain A, domain 3"/>
    <property type="match status" value="1"/>
</dbReference>
<dbReference type="EMBL" id="CP022521">
    <property type="protein sequence ID" value="ASO21374.1"/>
    <property type="molecule type" value="Genomic_DNA"/>
</dbReference>
<dbReference type="GO" id="GO:0046872">
    <property type="term" value="F:metal ion binding"/>
    <property type="evidence" value="ECO:0007669"/>
    <property type="project" value="UniProtKB-KW"/>
</dbReference>
<organism evidence="7 8">
    <name type="scientific">Actinoalloteichus hoggarensis</name>
    <dbReference type="NCBI Taxonomy" id="1470176"/>
    <lineage>
        <taxon>Bacteria</taxon>
        <taxon>Bacillati</taxon>
        <taxon>Actinomycetota</taxon>
        <taxon>Actinomycetes</taxon>
        <taxon>Pseudonocardiales</taxon>
        <taxon>Pseudonocardiaceae</taxon>
        <taxon>Actinoalloteichus</taxon>
    </lineage>
</organism>
<keyword evidence="2" id="KW-0479">Metal-binding</keyword>
<keyword evidence="3 7" id="KW-0560">Oxidoreductase</keyword>
<feature type="domain" description="Nitric oxide synthase (NOS)" evidence="6">
    <location>
        <begin position="150"/>
        <end position="157"/>
    </location>
</feature>
<dbReference type="Proteomes" id="UP000204221">
    <property type="component" value="Chromosome"/>
</dbReference>
<dbReference type="KEGG" id="ahg:AHOG_18745"/>
<evidence type="ECO:0000313" key="8">
    <source>
        <dbReference type="Proteomes" id="UP000204221"/>
    </source>
</evidence>
<dbReference type="PROSITE" id="PS60001">
    <property type="entry name" value="NOS"/>
    <property type="match status" value="1"/>
</dbReference>
<feature type="region of interest" description="Disordered" evidence="5">
    <location>
        <begin position="1"/>
        <end position="30"/>
    </location>
</feature>
<evidence type="ECO:0000256" key="3">
    <source>
        <dbReference type="ARBA" id="ARBA00023002"/>
    </source>
</evidence>
<dbReference type="SUPFAM" id="SSF56512">
    <property type="entry name" value="Nitric oxide (NO) synthase oxygenase domain"/>
    <property type="match status" value="1"/>
</dbReference>
<protein>
    <submittedName>
        <fullName evidence="7">Nitric oxide synthase oxygenase</fullName>
        <ecNumber evidence="7">1.14.14.47</ecNumber>
    </submittedName>
</protein>
<evidence type="ECO:0000256" key="1">
    <source>
        <dbReference type="ARBA" id="ARBA00022617"/>
    </source>
</evidence>
<dbReference type="PANTHER" id="PTHR43410">
    <property type="entry name" value="NITRIC OXIDE SYNTHASE OXYGENASE"/>
    <property type="match status" value="1"/>
</dbReference>
<sequence>MSGRPCGDGEDLPSAATTTSARVRQGRLGRSGIPNEDHILVRVATRHASVALSYCPVTLSPGRVSSGEGCPVVDSSVWRQPAAPRRPEQPDVLAQAEEFLDLFEKEHDLAGTLQSRRRWIRAEIEATGTYVHTTAELVFGARVAWRNSARCIGRLYWKSLRVRDFRAVRGSAAVAERCVDHLRAATNDGRVRPTISVFAADAPDRPGPRIWNEQLIRYAGYRTEDGGVLGDPRYLDFTETVQALGWRPPAERGAFDVLPLVIDSPEEGTRWFELPRSVVHEVELHHPELPWFAELGLRWHTVPAIANMTMVIGGVAYSAAPFNGWYMGTEIGARNLADHDRYAMLPEVARRMGLDTSAEQTLWKDRALVELNRAVLHSFDRAGATITDHHTESERFLTHVRREEKAGRGCPADWSWIVPPLSGSLTPVFHRYYDTEELWPNFVLDDDAARRGTRGGRVLAPLPAERPEDGLLSMFGLPLVVP</sequence>
<dbReference type="Pfam" id="PF02898">
    <property type="entry name" value="NO_synthase"/>
    <property type="match status" value="1"/>
</dbReference>
<dbReference type="PANTHER" id="PTHR43410:SF1">
    <property type="entry name" value="NITRIC OXIDE SYNTHASE"/>
    <property type="match status" value="1"/>
</dbReference>
<dbReference type="InterPro" id="IPR004030">
    <property type="entry name" value="NOS_N"/>
</dbReference>